<comment type="caution">
    <text evidence="5">The sequence shown here is derived from an EMBL/GenBank/DDBJ whole genome shotgun (WGS) entry which is preliminary data.</text>
</comment>
<reference evidence="5 6" key="1">
    <citation type="journal article" date="2019" name="Sci. Rep.">
        <title>A high-quality genome of Eragrostis curvula grass provides insights into Poaceae evolution and supports new strategies to enhance forage quality.</title>
        <authorList>
            <person name="Carballo J."/>
            <person name="Santos B.A.C.M."/>
            <person name="Zappacosta D."/>
            <person name="Garbus I."/>
            <person name="Selva J.P."/>
            <person name="Gallo C.A."/>
            <person name="Diaz A."/>
            <person name="Albertini E."/>
            <person name="Caccamo M."/>
            <person name="Echenique V."/>
        </authorList>
    </citation>
    <scope>NUCLEOTIDE SEQUENCE [LARGE SCALE GENOMIC DNA]</scope>
    <source>
        <strain evidence="6">cv. Victoria</strain>
        <tissue evidence="5">Leaf</tissue>
    </source>
</reference>
<dbReference type="GO" id="GO:0030247">
    <property type="term" value="F:polysaccharide binding"/>
    <property type="evidence" value="ECO:0007669"/>
    <property type="project" value="InterPro"/>
</dbReference>
<dbReference type="PANTHER" id="PTHR33138:SF9">
    <property type="entry name" value="OS01G0136500 PROTEIN"/>
    <property type="match status" value="1"/>
</dbReference>
<dbReference type="OrthoDB" id="687559at2759"/>
<evidence type="ECO:0000256" key="3">
    <source>
        <dbReference type="SAM" id="SignalP"/>
    </source>
</evidence>
<keyword evidence="2 3" id="KW-0732">Signal</keyword>
<proteinExistence type="predicted"/>
<accession>A0A5J9UF41</accession>
<evidence type="ECO:0000313" key="6">
    <source>
        <dbReference type="Proteomes" id="UP000324897"/>
    </source>
</evidence>
<evidence type="ECO:0000259" key="4">
    <source>
        <dbReference type="Pfam" id="PF13947"/>
    </source>
</evidence>
<evidence type="ECO:0000256" key="1">
    <source>
        <dbReference type="ARBA" id="ARBA00004167"/>
    </source>
</evidence>
<organism evidence="5 6">
    <name type="scientific">Eragrostis curvula</name>
    <name type="common">weeping love grass</name>
    <dbReference type="NCBI Taxonomy" id="38414"/>
    <lineage>
        <taxon>Eukaryota</taxon>
        <taxon>Viridiplantae</taxon>
        <taxon>Streptophyta</taxon>
        <taxon>Embryophyta</taxon>
        <taxon>Tracheophyta</taxon>
        <taxon>Spermatophyta</taxon>
        <taxon>Magnoliopsida</taxon>
        <taxon>Liliopsida</taxon>
        <taxon>Poales</taxon>
        <taxon>Poaceae</taxon>
        <taxon>PACMAD clade</taxon>
        <taxon>Chloridoideae</taxon>
        <taxon>Eragrostideae</taxon>
        <taxon>Eragrostidinae</taxon>
        <taxon>Eragrostis</taxon>
    </lineage>
</organism>
<dbReference type="InterPro" id="IPR025287">
    <property type="entry name" value="WAK_GUB"/>
</dbReference>
<feature type="domain" description="Wall-associated receptor kinase galacturonan-binding" evidence="4">
    <location>
        <begin position="26"/>
        <end position="93"/>
    </location>
</feature>
<dbReference type="PANTHER" id="PTHR33138">
    <property type="entry name" value="OS01G0690200 PROTEIN"/>
    <property type="match status" value="1"/>
</dbReference>
<name>A0A5J9UF41_9POAL</name>
<dbReference type="AlphaFoldDB" id="A0A5J9UF41"/>
<keyword evidence="6" id="KW-1185">Reference proteome</keyword>
<dbReference type="Pfam" id="PF13947">
    <property type="entry name" value="GUB_WAK_bind"/>
    <property type="match status" value="1"/>
</dbReference>
<feature type="non-terminal residue" evidence="5">
    <location>
        <position position="1"/>
    </location>
</feature>
<evidence type="ECO:0000313" key="5">
    <source>
        <dbReference type="EMBL" id="TVU22044.1"/>
    </source>
</evidence>
<sequence length="198" mass="21607">MVNAWMAVGSPLVFTAAADGQGGESCSPVLCGNVTVNFPFGIVPEQATETNCGGIGFQVHCSNNTPYLGFYQQHHWLRILDIFYNNASLLVADIHKLEYLDGSATGSCCIPTDNSSTNFALPYSISTLNREIIFYNCTEAPEKVAGERLVETRCLNNTFVRAGGRYDEESSGSYGSNFLKGCNATFRAGAWRIWRGEC</sequence>
<dbReference type="Gramene" id="TVU22044">
    <property type="protein sequence ID" value="TVU22044"/>
    <property type="gene ID" value="EJB05_31720"/>
</dbReference>
<comment type="subcellular location">
    <subcellularLocation>
        <location evidence="1">Membrane</location>
        <topology evidence="1">Single-pass membrane protein</topology>
    </subcellularLocation>
</comment>
<dbReference type="Proteomes" id="UP000324897">
    <property type="component" value="Unassembled WGS sequence"/>
</dbReference>
<feature type="chain" id="PRO_5023854351" description="Wall-associated receptor kinase galacturonan-binding domain-containing protein" evidence="3">
    <location>
        <begin position="21"/>
        <end position="198"/>
    </location>
</feature>
<protein>
    <recommendedName>
        <fullName evidence="4">Wall-associated receptor kinase galacturonan-binding domain-containing protein</fullName>
    </recommendedName>
</protein>
<gene>
    <name evidence="5" type="ORF">EJB05_31720</name>
</gene>
<evidence type="ECO:0000256" key="2">
    <source>
        <dbReference type="ARBA" id="ARBA00022729"/>
    </source>
</evidence>
<feature type="signal peptide" evidence="3">
    <location>
        <begin position="1"/>
        <end position="20"/>
    </location>
</feature>
<dbReference type="GO" id="GO:0016020">
    <property type="term" value="C:membrane"/>
    <property type="evidence" value="ECO:0007669"/>
    <property type="project" value="UniProtKB-SubCell"/>
</dbReference>
<dbReference type="EMBL" id="RWGY01000026">
    <property type="protein sequence ID" value="TVU22044.1"/>
    <property type="molecule type" value="Genomic_DNA"/>
</dbReference>